<feature type="domain" description="Pyridoxamine 5'-phosphate oxidase N-terminal" evidence="2">
    <location>
        <begin position="11"/>
        <end position="122"/>
    </location>
</feature>
<dbReference type="EMBL" id="MSIE01000011">
    <property type="protein sequence ID" value="OLF18108.1"/>
    <property type="molecule type" value="Genomic_DNA"/>
</dbReference>
<dbReference type="Proteomes" id="UP000185596">
    <property type="component" value="Unassembled WGS sequence"/>
</dbReference>
<keyword evidence="4" id="KW-1185">Reference proteome</keyword>
<reference evidence="3 4" key="1">
    <citation type="submission" date="2016-12" db="EMBL/GenBank/DDBJ databases">
        <title>The draft genome sequence of Actinophytocola sp. 11-183.</title>
        <authorList>
            <person name="Wang W."/>
            <person name="Yuan L."/>
        </authorList>
    </citation>
    <scope>NUCLEOTIDE SEQUENCE [LARGE SCALE GENOMIC DNA]</scope>
    <source>
        <strain evidence="3 4">11-183</strain>
    </source>
</reference>
<dbReference type="InterPro" id="IPR011576">
    <property type="entry name" value="Pyridox_Oxase_N"/>
</dbReference>
<dbReference type="Pfam" id="PF01243">
    <property type="entry name" value="PNPOx_N"/>
    <property type="match status" value="1"/>
</dbReference>
<dbReference type="RefSeq" id="WP_075124966.1">
    <property type="nucleotide sequence ID" value="NZ_MSIE01000011.1"/>
</dbReference>
<dbReference type="InterPro" id="IPR012349">
    <property type="entry name" value="Split_barrel_FMN-bd"/>
</dbReference>
<evidence type="ECO:0000313" key="3">
    <source>
        <dbReference type="EMBL" id="OLF18108.1"/>
    </source>
</evidence>
<dbReference type="InterPro" id="IPR019920">
    <property type="entry name" value="F420-binding_dom_put"/>
</dbReference>
<dbReference type="NCBIfam" id="TIGR03618">
    <property type="entry name" value="Rv1155_F420"/>
    <property type="match status" value="1"/>
</dbReference>
<dbReference type="PANTHER" id="PTHR35176">
    <property type="entry name" value="HEME OXYGENASE HI_0854-RELATED"/>
    <property type="match status" value="1"/>
</dbReference>
<sequence>MAKKLSEQDIALLNEPQIANVATVMDDGSPQVTPVWVDTDGEAVLFNTAKGRVKHRNLLRDPRVAVSVVDKNDPYRLVVVRGTAEFIDEGADAHIDKLAKKYLDADSYPFRKAEEQRVIVRVLPD</sequence>
<name>A0A1Q8CUR8_9PSEU</name>
<accession>A0A1Q8CUR8</accession>
<dbReference type="SUPFAM" id="SSF50475">
    <property type="entry name" value="FMN-binding split barrel"/>
    <property type="match status" value="1"/>
</dbReference>
<dbReference type="GO" id="GO:0070967">
    <property type="term" value="F:coenzyme F420 binding"/>
    <property type="evidence" value="ECO:0007669"/>
    <property type="project" value="TreeGrafter"/>
</dbReference>
<dbReference type="PANTHER" id="PTHR35176:SF6">
    <property type="entry name" value="HEME OXYGENASE HI_0854-RELATED"/>
    <property type="match status" value="1"/>
</dbReference>
<dbReference type="AlphaFoldDB" id="A0A1Q8CUR8"/>
<comment type="caution">
    <text evidence="3">The sequence shown here is derived from an EMBL/GenBank/DDBJ whole genome shotgun (WGS) entry which is preliminary data.</text>
</comment>
<protein>
    <submittedName>
        <fullName evidence="3">PPOX class F420-dependent enzyme</fullName>
    </submittedName>
</protein>
<proteinExistence type="predicted"/>
<gene>
    <name evidence="3" type="ORF">BU204_08180</name>
</gene>
<dbReference type="STRING" id="1912961.BU204_08180"/>
<evidence type="ECO:0000313" key="4">
    <source>
        <dbReference type="Proteomes" id="UP000185596"/>
    </source>
</evidence>
<keyword evidence="1" id="KW-0560">Oxidoreductase</keyword>
<dbReference type="OrthoDB" id="162914at2"/>
<evidence type="ECO:0000259" key="2">
    <source>
        <dbReference type="Pfam" id="PF01243"/>
    </source>
</evidence>
<dbReference type="Gene3D" id="2.30.110.10">
    <property type="entry name" value="Electron Transport, Fmn-binding Protein, Chain A"/>
    <property type="match status" value="1"/>
</dbReference>
<dbReference type="InterPro" id="IPR052019">
    <property type="entry name" value="F420H2_bilvrd_red/Heme_oxyg"/>
</dbReference>
<dbReference type="GO" id="GO:0005829">
    <property type="term" value="C:cytosol"/>
    <property type="evidence" value="ECO:0007669"/>
    <property type="project" value="TreeGrafter"/>
</dbReference>
<dbReference type="GO" id="GO:0016627">
    <property type="term" value="F:oxidoreductase activity, acting on the CH-CH group of donors"/>
    <property type="evidence" value="ECO:0007669"/>
    <property type="project" value="TreeGrafter"/>
</dbReference>
<evidence type="ECO:0000256" key="1">
    <source>
        <dbReference type="ARBA" id="ARBA00023002"/>
    </source>
</evidence>
<organism evidence="3 4">
    <name type="scientific">Actinophytocola xanthii</name>
    <dbReference type="NCBI Taxonomy" id="1912961"/>
    <lineage>
        <taxon>Bacteria</taxon>
        <taxon>Bacillati</taxon>
        <taxon>Actinomycetota</taxon>
        <taxon>Actinomycetes</taxon>
        <taxon>Pseudonocardiales</taxon>
        <taxon>Pseudonocardiaceae</taxon>
    </lineage>
</organism>